<evidence type="ECO:0000313" key="1">
    <source>
        <dbReference type="EMBL" id="OAQ67488.1"/>
    </source>
</evidence>
<dbReference type="EMBL" id="LSBH01000012">
    <property type="protein sequence ID" value="OAQ67488.1"/>
    <property type="molecule type" value="Genomic_DNA"/>
</dbReference>
<proteinExistence type="predicted"/>
<evidence type="ECO:0000313" key="2">
    <source>
        <dbReference type="Proteomes" id="UP000078240"/>
    </source>
</evidence>
<accession>A0A179FQD0</accession>
<sequence>MPSLLDLPDEVLVEVVRLALGLGHADGPIDDARCFRILSPDFVPGIAPWMRKRTLKAHAEDKAPIVPLLVASRRLSKMAGSLLLSRSVFRVSDTPDLQLLLSSMGPERILRLKHMSVALYSDDDYEHDPRDDETTQKDIDEATTALGQLPSTLRSLRLELPYHWHPPFSHDKGTDVRLRNAMGKFSDLRELYLDLYTHFVHIDMFTNMAANMYTDFHEWIEPPAPRYPLLRRLQLQGCLTPCIGGKGLATALSEAQLPCLEALVLDGILHDSDDENSLIFQPDAFKTMHPLREFCWIPYDFDEGIRKTLGSPHSPPTRRHLEELKARHGETLRVLQIDFGERESCNGPWDLDIDEVYLDKFKAGLPNLREVSLTMGEEE</sequence>
<comment type="caution">
    <text evidence="1">The sequence shown here is derived from an EMBL/GenBank/DDBJ whole genome shotgun (WGS) entry which is preliminary data.</text>
</comment>
<organism evidence="1 2">
    <name type="scientific">Purpureocillium lilacinum</name>
    <name type="common">Paecilomyces lilacinus</name>
    <dbReference type="NCBI Taxonomy" id="33203"/>
    <lineage>
        <taxon>Eukaryota</taxon>
        <taxon>Fungi</taxon>
        <taxon>Dikarya</taxon>
        <taxon>Ascomycota</taxon>
        <taxon>Pezizomycotina</taxon>
        <taxon>Sordariomycetes</taxon>
        <taxon>Hypocreomycetidae</taxon>
        <taxon>Hypocreales</taxon>
        <taxon>Ophiocordycipitaceae</taxon>
        <taxon>Purpureocillium</taxon>
    </lineage>
</organism>
<dbReference type="Proteomes" id="UP000078240">
    <property type="component" value="Unassembled WGS sequence"/>
</dbReference>
<protein>
    <submittedName>
        <fullName evidence="1">Uncharacterized protein</fullName>
    </submittedName>
</protein>
<dbReference type="AlphaFoldDB" id="A0A179FQD0"/>
<reference evidence="1 2" key="1">
    <citation type="submission" date="2016-01" db="EMBL/GenBank/DDBJ databases">
        <title>Biosynthesis of antibiotic leucinostatins and their inhibition on Phytophthora in bio-control Purpureocillium lilacinum.</title>
        <authorList>
            <person name="Wang G."/>
            <person name="Liu Z."/>
            <person name="Lin R."/>
            <person name="Li E."/>
            <person name="Mao Z."/>
            <person name="Ling J."/>
            <person name="Yin W."/>
            <person name="Xie B."/>
        </authorList>
    </citation>
    <scope>NUCLEOTIDE SEQUENCE [LARGE SCALE GENOMIC DNA]</scope>
    <source>
        <strain evidence="1">PLBJ-1</strain>
    </source>
</reference>
<name>A0A179FQD0_PURLI</name>
<gene>
    <name evidence="1" type="ORF">VFPBJ_11083</name>
</gene>